<dbReference type="EnsemblMetazoa" id="OVOC10391.1">
    <property type="protein sequence ID" value="OVOC10391.1"/>
    <property type="gene ID" value="WBGene00247200"/>
</dbReference>
<proteinExistence type="predicted"/>
<sequence>MKNVKFGLAKENHRKIHAAEEDDNILILYAAFYKYEVPYSILNQKTSFKVTNNGILFRAKIRENEAKK</sequence>
<protein>
    <submittedName>
        <fullName evidence="1">Uncharacterized protein</fullName>
    </submittedName>
</protein>
<keyword evidence="2" id="KW-1185">Reference proteome</keyword>
<evidence type="ECO:0000313" key="1">
    <source>
        <dbReference type="EnsemblMetazoa" id="OVOC10391.1"/>
    </source>
</evidence>
<evidence type="ECO:0000313" key="2">
    <source>
        <dbReference type="Proteomes" id="UP000024404"/>
    </source>
</evidence>
<dbReference type="EMBL" id="CMVM020000336">
    <property type="status" value="NOT_ANNOTATED_CDS"/>
    <property type="molecule type" value="Genomic_DNA"/>
</dbReference>
<reference evidence="1" key="2">
    <citation type="submission" date="2022-06" db="UniProtKB">
        <authorList>
            <consortium name="EnsemblMetazoa"/>
        </authorList>
    </citation>
    <scope>IDENTIFICATION</scope>
</reference>
<dbReference type="AlphaFoldDB" id="A0A8R1XKR8"/>
<organism evidence="1 2">
    <name type="scientific">Onchocerca volvulus</name>
    <dbReference type="NCBI Taxonomy" id="6282"/>
    <lineage>
        <taxon>Eukaryota</taxon>
        <taxon>Metazoa</taxon>
        <taxon>Ecdysozoa</taxon>
        <taxon>Nematoda</taxon>
        <taxon>Chromadorea</taxon>
        <taxon>Rhabditida</taxon>
        <taxon>Spirurina</taxon>
        <taxon>Spiruromorpha</taxon>
        <taxon>Filarioidea</taxon>
        <taxon>Onchocercidae</taxon>
        <taxon>Onchocerca</taxon>
    </lineage>
</organism>
<dbReference type="Proteomes" id="UP000024404">
    <property type="component" value="Unassembled WGS sequence"/>
</dbReference>
<accession>A0A8R1XKR8</accession>
<reference evidence="2" key="1">
    <citation type="submission" date="2013-10" db="EMBL/GenBank/DDBJ databases">
        <title>Genome sequencing of Onchocerca volvulus.</title>
        <authorList>
            <person name="Cotton J."/>
            <person name="Tsai J."/>
            <person name="Stanley E."/>
            <person name="Tracey A."/>
            <person name="Holroyd N."/>
            <person name="Lustigman S."/>
            <person name="Berriman M."/>
        </authorList>
    </citation>
    <scope>NUCLEOTIDE SEQUENCE</scope>
</reference>
<name>A0A8R1XKR8_ONCVO</name>